<dbReference type="VEuPathDB" id="FungiDB:yc1106_08034"/>
<keyword evidence="7" id="KW-1185">Reference proteome</keyword>
<evidence type="ECO:0000256" key="3">
    <source>
        <dbReference type="ARBA" id="ARBA00023026"/>
    </source>
</evidence>
<dbReference type="InterPro" id="IPR029058">
    <property type="entry name" value="AB_hydrolase_fold"/>
</dbReference>
<accession>A0A9Q8ZEI1</accession>
<comment type="similarity">
    <text evidence="2">Belongs to the AB hydrolase superfamily. AKT2 hydrolase family.</text>
</comment>
<dbReference type="Proteomes" id="UP001056012">
    <property type="component" value="Chromosome 6"/>
</dbReference>
<dbReference type="SUPFAM" id="SSF53474">
    <property type="entry name" value="alpha/beta-Hydrolases"/>
    <property type="match status" value="1"/>
</dbReference>
<dbReference type="PANTHER" id="PTHR37017">
    <property type="entry name" value="AB HYDROLASE-1 DOMAIN-CONTAINING PROTEIN-RELATED"/>
    <property type="match status" value="1"/>
</dbReference>
<sequence length="252" mass="27328">MSNQTKPQIVLVPGAAHGPECMVPLMTKLHALGYTTHCEKMASVGNPNPPADLSEDIAILRREVEDAIAEGNDVVVIPHSWGGIVASNALRSLSKTEREAQGQKGGVIRIGYIASFLLPEGASPLTGVKREENQPRLFAPQGNQLHAVMPELLYNDLPEDEQKKWIATLQTQALSSFITPATYAAWMHIPSSYLLCEEDRAIAPAVQEAMVKAAKEAGADMKVTRIKSGHSPFLSRTEETAEWIRGVAGEKV</sequence>
<evidence type="ECO:0000313" key="6">
    <source>
        <dbReference type="EMBL" id="USP80760.1"/>
    </source>
</evidence>
<dbReference type="InterPro" id="IPR000073">
    <property type="entry name" value="AB_hydrolase_1"/>
</dbReference>
<dbReference type="Gene3D" id="3.40.50.1820">
    <property type="entry name" value="alpha/beta hydrolase"/>
    <property type="match status" value="1"/>
</dbReference>
<dbReference type="PANTHER" id="PTHR37017:SF11">
    <property type="entry name" value="ESTERASE_LIPASE_THIOESTERASE DOMAIN-CONTAINING PROTEIN"/>
    <property type="match status" value="1"/>
</dbReference>
<keyword evidence="4" id="KW-0576">Peroxisome</keyword>
<name>A0A9Q8ZEI1_CURCL</name>
<evidence type="ECO:0000256" key="4">
    <source>
        <dbReference type="ARBA" id="ARBA00023140"/>
    </source>
</evidence>
<evidence type="ECO:0000256" key="2">
    <source>
        <dbReference type="ARBA" id="ARBA00005668"/>
    </source>
</evidence>
<evidence type="ECO:0000256" key="1">
    <source>
        <dbReference type="ARBA" id="ARBA00004275"/>
    </source>
</evidence>
<organism evidence="6 7">
    <name type="scientific">Curvularia clavata</name>
    <dbReference type="NCBI Taxonomy" id="95742"/>
    <lineage>
        <taxon>Eukaryota</taxon>
        <taxon>Fungi</taxon>
        <taxon>Dikarya</taxon>
        <taxon>Ascomycota</taxon>
        <taxon>Pezizomycotina</taxon>
        <taxon>Dothideomycetes</taxon>
        <taxon>Pleosporomycetidae</taxon>
        <taxon>Pleosporales</taxon>
        <taxon>Pleosporineae</taxon>
        <taxon>Pleosporaceae</taxon>
        <taxon>Curvularia</taxon>
    </lineage>
</organism>
<dbReference type="AlphaFoldDB" id="A0A9Q8ZEI1"/>
<comment type="subcellular location">
    <subcellularLocation>
        <location evidence="1">Peroxisome</location>
    </subcellularLocation>
</comment>
<gene>
    <name evidence="6" type="ORF">yc1106_08034</name>
</gene>
<evidence type="ECO:0000259" key="5">
    <source>
        <dbReference type="Pfam" id="PF12697"/>
    </source>
</evidence>
<evidence type="ECO:0000313" key="7">
    <source>
        <dbReference type="Proteomes" id="UP001056012"/>
    </source>
</evidence>
<keyword evidence="3" id="KW-0843">Virulence</keyword>
<dbReference type="OrthoDB" id="1263307at2759"/>
<proteinExistence type="inferred from homology"/>
<dbReference type="InterPro" id="IPR052897">
    <property type="entry name" value="Sec-Metab_Biosynth_Hydrolase"/>
</dbReference>
<dbReference type="GO" id="GO:0005777">
    <property type="term" value="C:peroxisome"/>
    <property type="evidence" value="ECO:0007669"/>
    <property type="project" value="UniProtKB-SubCell"/>
</dbReference>
<dbReference type="Pfam" id="PF12697">
    <property type="entry name" value="Abhydrolase_6"/>
    <property type="match status" value="1"/>
</dbReference>
<dbReference type="EMBL" id="CP089279">
    <property type="protein sequence ID" value="USP80760.1"/>
    <property type="molecule type" value="Genomic_DNA"/>
</dbReference>
<protein>
    <recommendedName>
        <fullName evidence="5">AB hydrolase-1 domain-containing protein</fullName>
    </recommendedName>
</protein>
<reference evidence="6" key="1">
    <citation type="submission" date="2021-12" db="EMBL/GenBank/DDBJ databases">
        <title>Curvularia clavata genome.</title>
        <authorList>
            <person name="Cao Y."/>
        </authorList>
    </citation>
    <scope>NUCLEOTIDE SEQUENCE</scope>
    <source>
        <strain evidence="6">Yc1106</strain>
    </source>
</reference>
<feature type="domain" description="AB hydrolase-1" evidence="5">
    <location>
        <begin position="9"/>
        <end position="242"/>
    </location>
</feature>